<dbReference type="PROSITE" id="PS51186">
    <property type="entry name" value="GNAT"/>
    <property type="match status" value="1"/>
</dbReference>
<proteinExistence type="predicted"/>
<dbReference type="PANTHER" id="PTHR43877:SF1">
    <property type="entry name" value="ACETYLTRANSFERASE"/>
    <property type="match status" value="1"/>
</dbReference>
<evidence type="ECO:0000256" key="2">
    <source>
        <dbReference type="ARBA" id="ARBA00023315"/>
    </source>
</evidence>
<name>A0A562BT23_9BURK</name>
<dbReference type="Proteomes" id="UP000318141">
    <property type="component" value="Unassembled WGS sequence"/>
</dbReference>
<comment type="caution">
    <text evidence="4">The sequence shown here is derived from an EMBL/GenBank/DDBJ whole genome shotgun (WGS) entry which is preliminary data.</text>
</comment>
<evidence type="ECO:0000256" key="1">
    <source>
        <dbReference type="ARBA" id="ARBA00022679"/>
    </source>
</evidence>
<organism evidence="4 5">
    <name type="scientific">Cupriavidus gilardii J11</name>
    <dbReference type="NCBI Taxonomy" id="936133"/>
    <lineage>
        <taxon>Bacteria</taxon>
        <taxon>Pseudomonadati</taxon>
        <taxon>Pseudomonadota</taxon>
        <taxon>Betaproteobacteria</taxon>
        <taxon>Burkholderiales</taxon>
        <taxon>Burkholderiaceae</taxon>
        <taxon>Cupriavidus</taxon>
    </lineage>
</organism>
<keyword evidence="2 4" id="KW-0012">Acyltransferase</keyword>
<protein>
    <submittedName>
        <fullName evidence="4">Sortase and related acyltransferases</fullName>
    </submittedName>
</protein>
<gene>
    <name evidence="4" type="ORF">L602_001200000210</name>
</gene>
<keyword evidence="1 4" id="KW-0808">Transferase</keyword>
<dbReference type="Gene3D" id="3.40.630.30">
    <property type="match status" value="1"/>
</dbReference>
<dbReference type="AlphaFoldDB" id="A0A562BT23"/>
<evidence type="ECO:0000313" key="5">
    <source>
        <dbReference type="Proteomes" id="UP000318141"/>
    </source>
</evidence>
<dbReference type="Pfam" id="PF00583">
    <property type="entry name" value="Acetyltransf_1"/>
    <property type="match status" value="1"/>
</dbReference>
<dbReference type="CDD" id="cd04301">
    <property type="entry name" value="NAT_SF"/>
    <property type="match status" value="1"/>
</dbReference>
<evidence type="ECO:0000259" key="3">
    <source>
        <dbReference type="PROSITE" id="PS51186"/>
    </source>
</evidence>
<feature type="domain" description="N-acetyltransferase" evidence="3">
    <location>
        <begin position="27"/>
        <end position="179"/>
    </location>
</feature>
<accession>A0A562BT23</accession>
<dbReference type="PANTHER" id="PTHR43877">
    <property type="entry name" value="AMINOALKYLPHOSPHONATE N-ACETYLTRANSFERASE-RELATED-RELATED"/>
    <property type="match status" value="1"/>
</dbReference>
<dbReference type="InterPro" id="IPR000182">
    <property type="entry name" value="GNAT_dom"/>
</dbReference>
<dbReference type="InterPro" id="IPR016181">
    <property type="entry name" value="Acyl_CoA_acyltransferase"/>
</dbReference>
<dbReference type="InterPro" id="IPR050832">
    <property type="entry name" value="Bact_Acetyltransf"/>
</dbReference>
<evidence type="ECO:0000313" key="4">
    <source>
        <dbReference type="EMBL" id="TWG88428.1"/>
    </source>
</evidence>
<keyword evidence="5" id="KW-1185">Reference proteome</keyword>
<dbReference type="GO" id="GO:0016747">
    <property type="term" value="F:acyltransferase activity, transferring groups other than amino-acyl groups"/>
    <property type="evidence" value="ECO:0007669"/>
    <property type="project" value="InterPro"/>
</dbReference>
<dbReference type="EMBL" id="VLJN01000004">
    <property type="protein sequence ID" value="TWG88428.1"/>
    <property type="molecule type" value="Genomic_DNA"/>
</dbReference>
<sequence length="201" mass="22071">MPILARRPVALPSGQPSAWTARGGATLMVRGAGPGDFAAQRAFIDRLSRESRYLRFLTGGLVRDEVIADFLRAPDALVASVDEEGGERIVGNGHYVIGADGGAEFAVVVEDGWQGKGLGRELIRRLIERARRAGVRRLHGEVLSENRRMLAILRGMGFATPRHPDDSMLHLASMRLDAPATVDADRDGSDQWMPRDWFAMR</sequence>
<reference evidence="4 5" key="1">
    <citation type="submission" date="2019-07" db="EMBL/GenBank/DDBJ databases">
        <title>Genome sequencing of lignin-degrading bacterial isolates.</title>
        <authorList>
            <person name="Gladden J."/>
        </authorList>
    </citation>
    <scope>NUCLEOTIDE SEQUENCE [LARGE SCALE GENOMIC DNA]</scope>
    <source>
        <strain evidence="4 5">J11</strain>
    </source>
</reference>
<dbReference type="SUPFAM" id="SSF55729">
    <property type="entry name" value="Acyl-CoA N-acyltransferases (Nat)"/>
    <property type="match status" value="1"/>
</dbReference>